<dbReference type="Proteomes" id="UP000000845">
    <property type="component" value="Chromosome"/>
</dbReference>
<feature type="domain" description="Large ribosomal subunit protein bL12 C-terminal" evidence="1">
    <location>
        <begin position="122"/>
        <end position="153"/>
    </location>
</feature>
<dbReference type="AlphaFoldDB" id="D1AKN3"/>
<dbReference type="InterPro" id="IPR013823">
    <property type="entry name" value="Ribosomal_bL12_C"/>
</dbReference>
<dbReference type="RefSeq" id="WP_012861743.1">
    <property type="nucleotide sequence ID" value="NC_013517.1"/>
</dbReference>
<reference evidence="3" key="1">
    <citation type="submission" date="2009-09" db="EMBL/GenBank/DDBJ databases">
        <title>The complete chromosome of Sebaldella termitidis ATCC 33386.</title>
        <authorList>
            <consortium name="US DOE Joint Genome Institute (JGI-PGF)"/>
            <person name="Lucas S."/>
            <person name="Copeland A."/>
            <person name="Lapidus A."/>
            <person name="Glavina del Rio T."/>
            <person name="Dalin E."/>
            <person name="Tice H."/>
            <person name="Bruce D."/>
            <person name="Goodwin L."/>
            <person name="Pitluck S."/>
            <person name="Kyrpides N."/>
            <person name="Mavromatis K."/>
            <person name="Ivanova N."/>
            <person name="Mikhailova N."/>
            <person name="Sims D."/>
            <person name="Meincke L."/>
            <person name="Brettin T."/>
            <person name="Detter J.C."/>
            <person name="Han C."/>
            <person name="Larimer F."/>
            <person name="Land M."/>
            <person name="Hauser L."/>
            <person name="Markowitz V."/>
            <person name="Cheng J.F."/>
            <person name="Hugenholtz P."/>
            <person name="Woyke T."/>
            <person name="Wu D."/>
            <person name="Eisen J.A."/>
        </authorList>
    </citation>
    <scope>NUCLEOTIDE SEQUENCE [LARGE SCALE GENOMIC DNA]</scope>
    <source>
        <strain evidence="3">ATCC 33386 / NCTC 11300</strain>
    </source>
</reference>
<dbReference type="EMBL" id="CP001739">
    <property type="protein sequence ID" value="ACZ09149.1"/>
    <property type="molecule type" value="Genomic_DNA"/>
</dbReference>
<gene>
    <name evidence="2" type="ordered locus">Sterm_2295</name>
</gene>
<evidence type="ECO:0000259" key="1">
    <source>
        <dbReference type="Pfam" id="PF00542"/>
    </source>
</evidence>
<keyword evidence="3" id="KW-1185">Reference proteome</keyword>
<evidence type="ECO:0000313" key="2">
    <source>
        <dbReference type="EMBL" id="ACZ09149.1"/>
    </source>
</evidence>
<dbReference type="eggNOG" id="COG0222">
    <property type="taxonomic scope" value="Bacteria"/>
</dbReference>
<dbReference type="GO" id="GO:0006412">
    <property type="term" value="P:translation"/>
    <property type="evidence" value="ECO:0007669"/>
    <property type="project" value="InterPro"/>
</dbReference>
<proteinExistence type="predicted"/>
<evidence type="ECO:0000313" key="3">
    <source>
        <dbReference type="Proteomes" id="UP000000845"/>
    </source>
</evidence>
<accession>D1AKN3</accession>
<dbReference type="HOGENOM" id="CLU_1676633_0_0_0"/>
<reference evidence="2 3" key="2">
    <citation type="journal article" date="2010" name="Stand. Genomic Sci.">
        <title>Complete genome sequence of Sebaldella termitidis type strain (NCTC 11300).</title>
        <authorList>
            <person name="Harmon-Smith M."/>
            <person name="Celia L."/>
            <person name="Chertkov O."/>
            <person name="Lapidus A."/>
            <person name="Copeland A."/>
            <person name="Glavina Del Rio T."/>
            <person name="Nolan M."/>
            <person name="Lucas S."/>
            <person name="Tice H."/>
            <person name="Cheng J.F."/>
            <person name="Han C."/>
            <person name="Detter J.C."/>
            <person name="Bruce D."/>
            <person name="Goodwin L."/>
            <person name="Pitluck S."/>
            <person name="Pati A."/>
            <person name="Liolios K."/>
            <person name="Ivanova N."/>
            <person name="Mavromatis K."/>
            <person name="Mikhailova N."/>
            <person name="Chen A."/>
            <person name="Palaniappan K."/>
            <person name="Land M."/>
            <person name="Hauser L."/>
            <person name="Chang Y.J."/>
            <person name="Jeffries C.D."/>
            <person name="Brettin T."/>
            <person name="Goker M."/>
            <person name="Beck B."/>
            <person name="Bristow J."/>
            <person name="Eisen J.A."/>
            <person name="Markowitz V."/>
            <person name="Hugenholtz P."/>
            <person name="Kyrpides N.C."/>
            <person name="Klenk H.P."/>
            <person name="Chen F."/>
        </authorList>
    </citation>
    <scope>NUCLEOTIDE SEQUENCE [LARGE SCALE GENOMIC DNA]</scope>
    <source>
        <strain evidence="3">ATCC 33386 / NCTC 11300</strain>
    </source>
</reference>
<name>D1AKN3_SEBTE</name>
<dbReference type="STRING" id="526218.Sterm_2295"/>
<sequence>MGIFDFFKKKTDVEEYYEKREKEKKNMKQSEFSGYVEIKSNNENTVFSDRNINNQTKIDEILRGNYNKLEKIKQIHSLTNLDLKSSKELVERSERGIFPSEESLTDQIPGNNELSLKELLDSDISKIEKIKRVRELTGLGLKDAKDLVEKHEKNNFK</sequence>
<dbReference type="GO" id="GO:0003735">
    <property type="term" value="F:structural constituent of ribosome"/>
    <property type="evidence" value="ECO:0007669"/>
    <property type="project" value="InterPro"/>
</dbReference>
<dbReference type="Pfam" id="PF00542">
    <property type="entry name" value="Ribosomal_L12"/>
    <property type="match status" value="1"/>
</dbReference>
<dbReference type="InterPro" id="IPR014719">
    <property type="entry name" value="Ribosomal_bL12_C/ClpS-like"/>
</dbReference>
<dbReference type="SUPFAM" id="SSF54736">
    <property type="entry name" value="ClpS-like"/>
    <property type="match status" value="1"/>
</dbReference>
<protein>
    <recommendedName>
        <fullName evidence="1">Large ribosomal subunit protein bL12 C-terminal domain-containing protein</fullName>
    </recommendedName>
</protein>
<dbReference type="Gene3D" id="3.30.1390.10">
    <property type="match status" value="1"/>
</dbReference>
<organism evidence="2 3">
    <name type="scientific">Sebaldella termitidis (strain ATCC 33386 / NCTC 11300)</name>
    <dbReference type="NCBI Taxonomy" id="526218"/>
    <lineage>
        <taxon>Bacteria</taxon>
        <taxon>Fusobacteriati</taxon>
        <taxon>Fusobacteriota</taxon>
        <taxon>Fusobacteriia</taxon>
        <taxon>Fusobacteriales</taxon>
        <taxon>Leptotrichiaceae</taxon>
        <taxon>Sebaldella</taxon>
    </lineage>
</organism>
<dbReference type="KEGG" id="str:Sterm_2295"/>